<keyword evidence="2" id="KW-1185">Reference proteome</keyword>
<evidence type="ECO:0000313" key="1">
    <source>
        <dbReference type="EMBL" id="RNL90118.1"/>
    </source>
</evidence>
<accession>A0A3N0EQC4</accession>
<dbReference type="EMBL" id="RJTM01000034">
    <property type="protein sequence ID" value="RNL90118.1"/>
    <property type="molecule type" value="Genomic_DNA"/>
</dbReference>
<protein>
    <submittedName>
        <fullName evidence="1">Uncharacterized protein</fullName>
    </submittedName>
</protein>
<evidence type="ECO:0000313" key="2">
    <source>
        <dbReference type="Proteomes" id="UP000267469"/>
    </source>
</evidence>
<dbReference type="Proteomes" id="UP000267469">
    <property type="component" value="Unassembled WGS sequence"/>
</dbReference>
<dbReference type="AlphaFoldDB" id="A0A3N0EQC4"/>
<dbReference type="RefSeq" id="WP_123215250.1">
    <property type="nucleotide sequence ID" value="NZ_RJTM01000034.1"/>
</dbReference>
<sequence length="94" mass="10804">MKQFEPYKNIRKRAMVLGLPLPFFALQMISVIGSLLVIIFSFSLGVIVSVLLWNMMLYTALGRIISHPELLHLKKVFPQTISNKKLSHLSYEED</sequence>
<gene>
    <name evidence="1" type="ORF">ED312_06750</name>
</gene>
<name>A0A3N0EQC4_SINP1</name>
<proteinExistence type="predicted"/>
<comment type="caution">
    <text evidence="1">The sequence shown here is derived from an EMBL/GenBank/DDBJ whole genome shotgun (WGS) entry which is preliminary data.</text>
</comment>
<dbReference type="OrthoDB" id="1449306at2"/>
<organism evidence="1 2">
    <name type="scientific">Sinomicrobium pectinilyticum</name>
    <dbReference type="NCBI Taxonomy" id="1084421"/>
    <lineage>
        <taxon>Bacteria</taxon>
        <taxon>Pseudomonadati</taxon>
        <taxon>Bacteroidota</taxon>
        <taxon>Flavobacteriia</taxon>
        <taxon>Flavobacteriales</taxon>
        <taxon>Flavobacteriaceae</taxon>
        <taxon>Sinomicrobium</taxon>
    </lineage>
</organism>
<reference evidence="1 2" key="1">
    <citation type="submission" date="2018-10" db="EMBL/GenBank/DDBJ databases">
        <title>Sinomicrobium pectinilyticum sp. nov., a pectinase-producing bacterium isolated from alkaline and saline soil, and emended description of the genus Sinomicrobium.</title>
        <authorList>
            <person name="Cheng B."/>
            <person name="Li C."/>
            <person name="Lai Q."/>
            <person name="Du M."/>
            <person name="Shao Z."/>
            <person name="Xu P."/>
            <person name="Yang C."/>
        </authorList>
    </citation>
    <scope>NUCLEOTIDE SEQUENCE [LARGE SCALE GENOMIC DNA]</scope>
    <source>
        <strain evidence="1 2">5DNS001</strain>
    </source>
</reference>